<accession>A0A479ZVC3</accession>
<gene>
    <name evidence="2" type="ORF">SR1949_06320</name>
</gene>
<comment type="caution">
    <text evidence="2">The sequence shown here is derived from an EMBL/GenBank/DDBJ whole genome shotgun (WGS) entry which is preliminary data.</text>
</comment>
<dbReference type="EMBL" id="BJCE01000012">
    <property type="protein sequence ID" value="GCL35536.1"/>
    <property type="molecule type" value="Genomic_DNA"/>
</dbReference>
<feature type="domain" description="PIN" evidence="1">
    <location>
        <begin position="4"/>
        <end position="117"/>
    </location>
</feature>
<organism evidence="2 3">
    <name type="scientific">Sphaerospermopsis reniformis</name>
    <dbReference type="NCBI Taxonomy" id="531300"/>
    <lineage>
        <taxon>Bacteria</taxon>
        <taxon>Bacillati</taxon>
        <taxon>Cyanobacteriota</taxon>
        <taxon>Cyanophyceae</taxon>
        <taxon>Nostocales</taxon>
        <taxon>Aphanizomenonaceae</taxon>
        <taxon>Sphaerospermopsis</taxon>
    </lineage>
</organism>
<reference evidence="3" key="1">
    <citation type="submission" date="2019-02" db="EMBL/GenBank/DDBJ databases">
        <title>Draft genome sequence of Sphaerospermopsis reniformis NIES-1949.</title>
        <authorList>
            <person name="Yamaguchi H."/>
            <person name="Suzuki S."/>
            <person name="Kawachi M."/>
        </authorList>
    </citation>
    <scope>NUCLEOTIDE SEQUENCE [LARGE SCALE GENOMIC DNA]</scope>
    <source>
        <strain evidence="3">NIES-1949</strain>
    </source>
</reference>
<dbReference type="InterPro" id="IPR029060">
    <property type="entry name" value="PIN-like_dom_sf"/>
</dbReference>
<sequence>MSKLRVILDTNILISGLLLSSSTSQQVFDQVTTTETLLISEDSYQEISQTLIRKKFDKYLSLETRLQFISSLRNKAILVNIIETINICRDPKDNKFLELAVSGNATHIITGDQDLLELHPFRGISIITPRQFLQFNDEQI</sequence>
<proteinExistence type="predicted"/>
<dbReference type="AlphaFoldDB" id="A0A479ZVC3"/>
<dbReference type="InterPro" id="IPR002716">
    <property type="entry name" value="PIN_dom"/>
</dbReference>
<dbReference type="InterPro" id="IPR002850">
    <property type="entry name" value="PIN_toxin-like"/>
</dbReference>
<protein>
    <recommendedName>
        <fullName evidence="1">PIN domain-containing protein</fullName>
    </recommendedName>
</protein>
<dbReference type="SMART" id="SM00670">
    <property type="entry name" value="PINc"/>
    <property type="match status" value="1"/>
</dbReference>
<keyword evidence="3" id="KW-1185">Reference proteome</keyword>
<evidence type="ECO:0000313" key="2">
    <source>
        <dbReference type="EMBL" id="GCL35536.1"/>
    </source>
</evidence>
<dbReference type="Gene3D" id="3.40.50.1010">
    <property type="entry name" value="5'-nuclease"/>
    <property type="match status" value="1"/>
</dbReference>
<dbReference type="NCBIfam" id="TIGR00305">
    <property type="entry name" value="putative toxin-antitoxin system toxin component, PIN family"/>
    <property type="match status" value="1"/>
</dbReference>
<dbReference type="SUPFAM" id="SSF88723">
    <property type="entry name" value="PIN domain-like"/>
    <property type="match status" value="1"/>
</dbReference>
<dbReference type="Pfam" id="PF13470">
    <property type="entry name" value="PIN_3"/>
    <property type="match status" value="1"/>
</dbReference>
<evidence type="ECO:0000259" key="1">
    <source>
        <dbReference type="SMART" id="SM00670"/>
    </source>
</evidence>
<name>A0A479ZVC3_9CYAN</name>
<dbReference type="PANTHER" id="PTHR34610:SF3">
    <property type="entry name" value="SSL7007 PROTEIN"/>
    <property type="match status" value="1"/>
</dbReference>
<dbReference type="Proteomes" id="UP000300142">
    <property type="component" value="Unassembled WGS sequence"/>
</dbReference>
<evidence type="ECO:0000313" key="3">
    <source>
        <dbReference type="Proteomes" id="UP000300142"/>
    </source>
</evidence>
<dbReference type="RefSeq" id="WP_137666347.1">
    <property type="nucleotide sequence ID" value="NZ_BJCE01000012.1"/>
</dbReference>
<dbReference type="PANTHER" id="PTHR34610">
    <property type="entry name" value="SSL7007 PROTEIN"/>
    <property type="match status" value="1"/>
</dbReference>